<feature type="compositionally biased region" description="Basic residues" evidence="1">
    <location>
        <begin position="122"/>
        <end position="131"/>
    </location>
</feature>
<feature type="compositionally biased region" description="Basic and acidic residues" evidence="1">
    <location>
        <begin position="108"/>
        <end position="121"/>
    </location>
</feature>
<protein>
    <submittedName>
        <fullName evidence="2">Uncharacterized protein</fullName>
    </submittedName>
</protein>
<evidence type="ECO:0000313" key="2">
    <source>
        <dbReference type="EMBL" id="CAJ1955580.1"/>
    </source>
</evidence>
<accession>A0AA86VYQ5</accession>
<feature type="compositionally biased region" description="Polar residues" evidence="1">
    <location>
        <begin position="197"/>
        <end position="210"/>
    </location>
</feature>
<dbReference type="EMBL" id="OY731402">
    <property type="protein sequence ID" value="CAJ1955580.1"/>
    <property type="molecule type" value="Genomic_DNA"/>
</dbReference>
<dbReference type="AlphaFoldDB" id="A0AA86VYQ5"/>
<evidence type="ECO:0000256" key="1">
    <source>
        <dbReference type="SAM" id="MobiDB-lite"/>
    </source>
</evidence>
<organism evidence="2 3">
    <name type="scientific">Sphenostylis stenocarpa</name>
    <dbReference type="NCBI Taxonomy" id="92480"/>
    <lineage>
        <taxon>Eukaryota</taxon>
        <taxon>Viridiplantae</taxon>
        <taxon>Streptophyta</taxon>
        <taxon>Embryophyta</taxon>
        <taxon>Tracheophyta</taxon>
        <taxon>Spermatophyta</taxon>
        <taxon>Magnoliopsida</taxon>
        <taxon>eudicotyledons</taxon>
        <taxon>Gunneridae</taxon>
        <taxon>Pentapetalae</taxon>
        <taxon>rosids</taxon>
        <taxon>fabids</taxon>
        <taxon>Fabales</taxon>
        <taxon>Fabaceae</taxon>
        <taxon>Papilionoideae</taxon>
        <taxon>50 kb inversion clade</taxon>
        <taxon>NPAAA clade</taxon>
        <taxon>indigoferoid/millettioid clade</taxon>
        <taxon>Phaseoleae</taxon>
        <taxon>Sphenostylis</taxon>
    </lineage>
</organism>
<dbReference type="Gramene" id="rna-AYBTSS11_LOCUS16203">
    <property type="protein sequence ID" value="CAJ1955580.1"/>
    <property type="gene ID" value="gene-AYBTSS11_LOCUS16203"/>
</dbReference>
<gene>
    <name evidence="2" type="ORF">AYBTSS11_LOCUS16203</name>
</gene>
<reference evidence="2" key="1">
    <citation type="submission" date="2023-10" db="EMBL/GenBank/DDBJ databases">
        <authorList>
            <person name="Domelevo Entfellner J.-B."/>
        </authorList>
    </citation>
    <scope>NUCLEOTIDE SEQUENCE</scope>
</reference>
<dbReference type="Proteomes" id="UP001189624">
    <property type="component" value="Chromosome 5"/>
</dbReference>
<name>A0AA86VYQ5_9FABA</name>
<dbReference type="PANTHER" id="PTHR34055:SF1">
    <property type="entry name" value="EXPRESSED PROTEIN"/>
    <property type="match status" value="1"/>
</dbReference>
<proteinExistence type="predicted"/>
<sequence length="232" mass="26679">MMSLIARECFIFQLPRFQLSLLLELGRHHIFHAIWTSNFDMHKTRFHKVHNTRLEFAFLLPGFVLGAFRFMGFESLRYYPCLHEHVSSEDFKTMGRGRGKGKKLTVINHEDPASGEDEKVPMQKRRGRPQKPLKDEFDEEEEIEKIEDDSDNNVKNGISNKEMKSPTATENGRKRKRSSQVKEKLDSVEEENGIGNGSSNTAELTKSNGFRHNGSRRKSTPRRAAEAGVQCK</sequence>
<feature type="compositionally biased region" description="Acidic residues" evidence="1">
    <location>
        <begin position="136"/>
        <end position="151"/>
    </location>
</feature>
<dbReference type="PANTHER" id="PTHR34055">
    <property type="entry name" value="OS09G0491596 PROTEIN"/>
    <property type="match status" value="1"/>
</dbReference>
<keyword evidence="3" id="KW-1185">Reference proteome</keyword>
<evidence type="ECO:0000313" key="3">
    <source>
        <dbReference type="Proteomes" id="UP001189624"/>
    </source>
</evidence>
<feature type="region of interest" description="Disordered" evidence="1">
    <location>
        <begin position="91"/>
        <end position="232"/>
    </location>
</feature>